<evidence type="ECO:0000256" key="2">
    <source>
        <dbReference type="SAM" id="MobiDB-lite"/>
    </source>
</evidence>
<evidence type="ECO:0000256" key="1">
    <source>
        <dbReference type="SAM" id="Coils"/>
    </source>
</evidence>
<dbReference type="Proteomes" id="UP000693970">
    <property type="component" value="Unassembled WGS sequence"/>
</dbReference>
<comment type="caution">
    <text evidence="3">The sequence shown here is derived from an EMBL/GenBank/DDBJ whole genome shotgun (WGS) entry which is preliminary data.</text>
</comment>
<protein>
    <submittedName>
        <fullName evidence="3">Spo11/DNA topoisomerase VI subunit A</fullName>
    </submittedName>
</protein>
<dbReference type="EMBL" id="JAGRRH010000013">
    <property type="protein sequence ID" value="KAG7359949.1"/>
    <property type="molecule type" value="Genomic_DNA"/>
</dbReference>
<accession>A0A9K3LDY0</accession>
<feature type="coiled-coil region" evidence="1">
    <location>
        <begin position="260"/>
        <end position="287"/>
    </location>
</feature>
<evidence type="ECO:0000313" key="3">
    <source>
        <dbReference type="EMBL" id="KAG7359949.1"/>
    </source>
</evidence>
<gene>
    <name evidence="3" type="ORF">IV203_035047</name>
</gene>
<keyword evidence="1" id="KW-0175">Coiled coil</keyword>
<organism evidence="3 4">
    <name type="scientific">Nitzschia inconspicua</name>
    <dbReference type="NCBI Taxonomy" id="303405"/>
    <lineage>
        <taxon>Eukaryota</taxon>
        <taxon>Sar</taxon>
        <taxon>Stramenopiles</taxon>
        <taxon>Ochrophyta</taxon>
        <taxon>Bacillariophyta</taxon>
        <taxon>Bacillariophyceae</taxon>
        <taxon>Bacillariophycidae</taxon>
        <taxon>Bacillariales</taxon>
        <taxon>Bacillariaceae</taxon>
        <taxon>Nitzschia</taxon>
    </lineage>
</organism>
<reference evidence="3" key="2">
    <citation type="submission" date="2021-04" db="EMBL/GenBank/DDBJ databases">
        <authorList>
            <person name="Podell S."/>
        </authorList>
    </citation>
    <scope>NUCLEOTIDE SEQUENCE</scope>
    <source>
        <strain evidence="3">Hildebrandi</strain>
    </source>
</reference>
<reference evidence="3" key="1">
    <citation type="journal article" date="2021" name="Sci. Rep.">
        <title>Diploid genomic architecture of Nitzschia inconspicua, an elite biomass production diatom.</title>
        <authorList>
            <person name="Oliver A."/>
            <person name="Podell S."/>
            <person name="Pinowska A."/>
            <person name="Traller J.C."/>
            <person name="Smith S.R."/>
            <person name="McClure R."/>
            <person name="Beliaev A."/>
            <person name="Bohutskyi P."/>
            <person name="Hill E.A."/>
            <person name="Rabines A."/>
            <person name="Zheng H."/>
            <person name="Allen L.Z."/>
            <person name="Kuo A."/>
            <person name="Grigoriev I.V."/>
            <person name="Allen A.E."/>
            <person name="Hazlebeck D."/>
            <person name="Allen E.E."/>
        </authorList>
    </citation>
    <scope>NUCLEOTIDE SEQUENCE</scope>
    <source>
        <strain evidence="3">Hildebrandi</strain>
    </source>
</reference>
<dbReference type="AlphaFoldDB" id="A0A9K3LDY0"/>
<feature type="region of interest" description="Disordered" evidence="2">
    <location>
        <begin position="106"/>
        <end position="172"/>
    </location>
</feature>
<keyword evidence="4" id="KW-1185">Reference proteome</keyword>
<evidence type="ECO:0000313" key="4">
    <source>
        <dbReference type="Proteomes" id="UP000693970"/>
    </source>
</evidence>
<feature type="region of interest" description="Disordered" evidence="2">
    <location>
        <begin position="1"/>
        <end position="22"/>
    </location>
</feature>
<sequence>MSSIKPNGGSAATGASESPKKRKFALVDVTNTKNNRFASVLSECSKPCTTHKVVKSSSTFIEKEKEEEPPVMVDEERLKEVFKIILGDELQETKASIKALEETTKALQEGREKDREEIKALQEGREKDGEEIKALREGREKDGEKIKALEEGREKDGEKIKALEEGRERDGEKIKALEEGREKDGEEIKAIREGREKDGEKIKALQEVTKQLDRTVMSLCVYVTNQISQREGKDAKASLEIELDARRTIAASAARVVKMYEGEKNQNKILQQELDSFKARCEDLSEANHHMHEILKEKNGFY</sequence>
<proteinExistence type="predicted"/>
<name>A0A9K3LDY0_9STRA</name>